<organism evidence="2 3">
    <name type="scientific">Termitidicoccus mucosus</name>
    <dbReference type="NCBI Taxonomy" id="1184151"/>
    <lineage>
        <taxon>Bacteria</taxon>
        <taxon>Pseudomonadati</taxon>
        <taxon>Verrucomicrobiota</taxon>
        <taxon>Opitutia</taxon>
        <taxon>Opitutales</taxon>
        <taxon>Opitutaceae</taxon>
        <taxon>Termitidicoccus</taxon>
    </lineage>
</organism>
<accession>A0A178IHN8</accession>
<name>A0A178IHN8_9BACT</name>
<feature type="region of interest" description="Disordered" evidence="1">
    <location>
        <begin position="128"/>
        <end position="157"/>
    </location>
</feature>
<comment type="caution">
    <text evidence="2">The sequence shown here is derived from an EMBL/GenBank/DDBJ whole genome shotgun (WGS) entry which is preliminary data.</text>
</comment>
<dbReference type="STRING" id="1184151.AW736_14750"/>
<dbReference type="AlphaFoldDB" id="A0A178IHN8"/>
<dbReference type="Proteomes" id="UP000078486">
    <property type="component" value="Unassembled WGS sequence"/>
</dbReference>
<sequence length="157" mass="17082">MQTHEQTGSGAGQKPAPPEDAGGPVLIDSLPMARYSFVVRGRLANGAEIIIKGGVYAKRGLYYQAQARVLDSVLREIPTLKLDEEAPVGLRMHLGKCAPPEDLSILGRPKSQSTVPLRAIAKVELRNPREQDVMSKAGKTIRNSDEPRRWTSASQTP</sequence>
<keyword evidence="3" id="KW-1185">Reference proteome</keyword>
<dbReference type="EMBL" id="LRRQ01000104">
    <property type="protein sequence ID" value="OAM89121.1"/>
    <property type="molecule type" value="Genomic_DNA"/>
</dbReference>
<feature type="region of interest" description="Disordered" evidence="1">
    <location>
        <begin position="1"/>
        <end position="25"/>
    </location>
</feature>
<dbReference type="RefSeq" id="WP_068770933.1">
    <property type="nucleotide sequence ID" value="NZ_CP109796.1"/>
</dbReference>
<evidence type="ECO:0000256" key="1">
    <source>
        <dbReference type="SAM" id="MobiDB-lite"/>
    </source>
</evidence>
<evidence type="ECO:0000313" key="2">
    <source>
        <dbReference type="EMBL" id="OAM89121.1"/>
    </source>
</evidence>
<evidence type="ECO:0000313" key="3">
    <source>
        <dbReference type="Proteomes" id="UP000078486"/>
    </source>
</evidence>
<protein>
    <submittedName>
        <fullName evidence="2">Uncharacterized protein</fullName>
    </submittedName>
</protein>
<reference evidence="2 3" key="1">
    <citation type="submission" date="2016-01" db="EMBL/GenBank/DDBJ databases">
        <title>High potential of lignocellulose degradation of a new Verrucomicrobia species.</title>
        <authorList>
            <person name="Wang Y."/>
            <person name="Shi Y."/>
            <person name="Qiu Z."/>
            <person name="Liu S."/>
            <person name="Yang H."/>
        </authorList>
    </citation>
    <scope>NUCLEOTIDE SEQUENCE [LARGE SCALE GENOMIC DNA]</scope>
    <source>
        <strain evidence="2 3">TSB47</strain>
    </source>
</reference>
<gene>
    <name evidence="2" type="ORF">AW736_14750</name>
</gene>
<proteinExistence type="predicted"/>